<reference evidence="2" key="1">
    <citation type="submission" date="2009-08" db="EMBL/GenBank/DDBJ databases">
        <title>The Genome Sequence of Lactobacillus fermentum 28-3-CHN.</title>
        <authorList>
            <consortium name="The Broad Institute Genome Sequencing Platform"/>
            <person name="Ward D."/>
            <person name="Feldgarden M."/>
            <person name="Earl A."/>
            <person name="Young S.K."/>
            <person name="Zeng Q."/>
            <person name="Koehrsen M."/>
            <person name="Alvarado L."/>
            <person name="Berlin A."/>
            <person name="Bochicchio J."/>
            <person name="Borenstein D."/>
            <person name="Chapman S.B."/>
            <person name="Chen Z."/>
            <person name="Engels R."/>
            <person name="Freedman E."/>
            <person name="Gellesch M."/>
            <person name="Goldberg J."/>
            <person name="Griggs A."/>
            <person name="Gujja S."/>
            <person name="Heilman E."/>
            <person name="Heiman D."/>
            <person name="Hepburn T."/>
            <person name="Howarth C."/>
            <person name="Jen D."/>
            <person name="Larson L."/>
            <person name="Lewis B."/>
            <person name="Mehta T."/>
            <person name="Park D."/>
            <person name="Pearson M."/>
            <person name="Roberts A."/>
            <person name="Saif S."/>
            <person name="Shea T."/>
            <person name="Shenoy N."/>
            <person name="Sisk P."/>
            <person name="Stolte C."/>
            <person name="Sykes S."/>
            <person name="Thomson T."/>
            <person name="Walk T."/>
            <person name="White J."/>
            <person name="Yandava C."/>
            <person name="Liu Y."/>
            <person name="Xu Q."/>
            <person name="Haas B."/>
            <person name="Nusbaum C."/>
            <person name="Birren B."/>
        </authorList>
    </citation>
    <scope>NUCLEOTIDE SEQUENCE</scope>
    <source>
        <strain evidence="2">28-3-CHN</strain>
    </source>
</reference>
<evidence type="ECO:0000259" key="1">
    <source>
        <dbReference type="PROSITE" id="PS50943"/>
    </source>
</evidence>
<feature type="domain" description="HTH cro/C1-type" evidence="1">
    <location>
        <begin position="8"/>
        <end position="62"/>
    </location>
</feature>
<accession>D0DVJ3</accession>
<sequence>MTLNLLRLRAERIAKGMTQEEMAERLGISRAAYAKREAGIVDIGANELAAISEVLGIDRDHISIFFDVSSPIGNDNEN</sequence>
<dbReference type="CDD" id="cd00093">
    <property type="entry name" value="HTH_XRE"/>
    <property type="match status" value="1"/>
</dbReference>
<dbReference type="PROSITE" id="PS50943">
    <property type="entry name" value="HTH_CROC1"/>
    <property type="match status" value="1"/>
</dbReference>
<dbReference type="AlphaFoldDB" id="D0DVJ3"/>
<proteinExistence type="predicted"/>
<dbReference type="HOGENOM" id="CLU_066192_46_4_9"/>
<dbReference type="SUPFAM" id="SSF47413">
    <property type="entry name" value="lambda repressor-like DNA-binding domains"/>
    <property type="match status" value="1"/>
</dbReference>
<dbReference type="InterPro" id="IPR001387">
    <property type="entry name" value="Cro/C1-type_HTH"/>
</dbReference>
<dbReference type="SMART" id="SM00530">
    <property type="entry name" value="HTH_XRE"/>
    <property type="match status" value="1"/>
</dbReference>
<dbReference type="Pfam" id="PF01381">
    <property type="entry name" value="HTH_3"/>
    <property type="match status" value="1"/>
</dbReference>
<dbReference type="InterPro" id="IPR010982">
    <property type="entry name" value="Lambda_DNA-bd_dom_sf"/>
</dbReference>
<organism evidence="2">
    <name type="scientific">Limosilactobacillus fermentum 28-3-CHN</name>
    <dbReference type="NCBI Taxonomy" id="575599"/>
    <lineage>
        <taxon>Bacteria</taxon>
        <taxon>Bacillati</taxon>
        <taxon>Bacillota</taxon>
        <taxon>Bacilli</taxon>
        <taxon>Lactobacillales</taxon>
        <taxon>Lactobacillaceae</taxon>
        <taxon>Limosilactobacillus</taxon>
    </lineage>
</organism>
<dbReference type="Gene3D" id="1.10.260.40">
    <property type="entry name" value="lambda repressor-like DNA-binding domains"/>
    <property type="match status" value="1"/>
</dbReference>
<keyword evidence="2" id="KW-0238">DNA-binding</keyword>
<gene>
    <name evidence="2" type="ORF">HMPREF0513_01682</name>
</gene>
<dbReference type="EMBL" id="GG704706">
    <property type="protein sequence ID" value="EEX25017.1"/>
    <property type="molecule type" value="Genomic_DNA"/>
</dbReference>
<dbReference type="GO" id="GO:0003677">
    <property type="term" value="F:DNA binding"/>
    <property type="evidence" value="ECO:0007669"/>
    <property type="project" value="UniProtKB-KW"/>
</dbReference>
<protein>
    <submittedName>
        <fullName evidence="2">DNA-binding helix-turn-helix protein</fullName>
    </submittedName>
</protein>
<name>D0DVJ3_LIMFE</name>
<evidence type="ECO:0000313" key="2">
    <source>
        <dbReference type="EMBL" id="EEX25017.1"/>
    </source>
</evidence>
<dbReference type="Proteomes" id="UP000004920">
    <property type="component" value="Unassembled WGS sequence"/>
</dbReference>
<dbReference type="RefSeq" id="WP_004563386.1">
    <property type="nucleotide sequence ID" value="NZ_GG704706.1"/>
</dbReference>